<proteinExistence type="predicted"/>
<evidence type="ECO:0000256" key="2">
    <source>
        <dbReference type="ARBA" id="ARBA00023043"/>
    </source>
</evidence>
<dbReference type="OrthoDB" id="20872at2759"/>
<accession>A0A2J7ZHG7</accession>
<dbReference type="Proteomes" id="UP000236333">
    <property type="component" value="Unassembled WGS sequence"/>
</dbReference>
<dbReference type="Pfam" id="PF00023">
    <property type="entry name" value="Ank"/>
    <property type="match status" value="1"/>
</dbReference>
<dbReference type="Gene3D" id="1.25.40.20">
    <property type="entry name" value="Ankyrin repeat-containing domain"/>
    <property type="match status" value="2"/>
</dbReference>
<dbReference type="PROSITE" id="PS50297">
    <property type="entry name" value="ANK_REP_REGION"/>
    <property type="match status" value="3"/>
</dbReference>
<organism evidence="4 5">
    <name type="scientific">Tetrabaena socialis</name>
    <dbReference type="NCBI Taxonomy" id="47790"/>
    <lineage>
        <taxon>Eukaryota</taxon>
        <taxon>Viridiplantae</taxon>
        <taxon>Chlorophyta</taxon>
        <taxon>core chlorophytes</taxon>
        <taxon>Chlorophyceae</taxon>
        <taxon>CS clade</taxon>
        <taxon>Chlamydomonadales</taxon>
        <taxon>Tetrabaenaceae</taxon>
        <taxon>Tetrabaena</taxon>
    </lineage>
</organism>
<dbReference type="PANTHER" id="PTHR24171">
    <property type="entry name" value="ANKYRIN REPEAT DOMAIN-CONTAINING PROTEIN 39-RELATED"/>
    <property type="match status" value="1"/>
</dbReference>
<feature type="repeat" description="ANK" evidence="3">
    <location>
        <begin position="71"/>
        <end position="103"/>
    </location>
</feature>
<reference evidence="4 5" key="1">
    <citation type="journal article" date="2017" name="Mol. Biol. Evol.">
        <title>The 4-celled Tetrabaena socialis nuclear genome reveals the essential components for genetic control of cell number at the origin of multicellularity in the volvocine lineage.</title>
        <authorList>
            <person name="Featherston J."/>
            <person name="Arakaki Y."/>
            <person name="Hanschen E.R."/>
            <person name="Ferris P.J."/>
            <person name="Michod R.E."/>
            <person name="Olson B.J.S.C."/>
            <person name="Nozaki H."/>
            <person name="Durand P.M."/>
        </authorList>
    </citation>
    <scope>NUCLEOTIDE SEQUENCE [LARGE SCALE GENOMIC DNA]</scope>
    <source>
        <strain evidence="4 5">NIES-571</strain>
    </source>
</reference>
<keyword evidence="5" id="KW-1185">Reference proteome</keyword>
<feature type="repeat" description="ANK" evidence="3">
    <location>
        <begin position="1"/>
        <end position="33"/>
    </location>
</feature>
<name>A0A2J7ZHG7_9CHLO</name>
<keyword evidence="2 3" id="KW-0040">ANK repeat</keyword>
<evidence type="ECO:0000313" key="5">
    <source>
        <dbReference type="Proteomes" id="UP000236333"/>
    </source>
</evidence>
<dbReference type="SUPFAM" id="SSF48403">
    <property type="entry name" value="Ankyrin repeat"/>
    <property type="match status" value="1"/>
</dbReference>
<dbReference type="GO" id="GO:0000502">
    <property type="term" value="C:proteasome complex"/>
    <property type="evidence" value="ECO:0007669"/>
    <property type="project" value="UniProtKB-KW"/>
</dbReference>
<comment type="caution">
    <text evidence="4">The sequence shown here is derived from an EMBL/GenBank/DDBJ whole genome shotgun (WGS) entry which is preliminary data.</text>
</comment>
<dbReference type="PROSITE" id="PS50088">
    <property type="entry name" value="ANK_REPEAT"/>
    <property type="match status" value="3"/>
</dbReference>
<dbReference type="GO" id="GO:0004842">
    <property type="term" value="F:ubiquitin-protein transferase activity"/>
    <property type="evidence" value="ECO:0007669"/>
    <property type="project" value="TreeGrafter"/>
</dbReference>
<evidence type="ECO:0000256" key="1">
    <source>
        <dbReference type="ARBA" id="ARBA00022737"/>
    </source>
</evidence>
<keyword evidence="4" id="KW-0647">Proteasome</keyword>
<dbReference type="InterPro" id="IPR036770">
    <property type="entry name" value="Ankyrin_rpt-contain_sf"/>
</dbReference>
<evidence type="ECO:0000256" key="3">
    <source>
        <dbReference type="PROSITE-ProRule" id="PRU00023"/>
    </source>
</evidence>
<sequence length="136" mass="13970">IGNTALHYASGRGQTEVVEALLRAGADVAAKNNASWGWGVLLAGRLGGRRTDTGQGAGLSLRQQSIERSECGQTALHRASMFGHTVVVEALLRAGADTAAADDMGNTALHFASEGSQTEVVEALLRAGADVAAKND</sequence>
<evidence type="ECO:0000313" key="4">
    <source>
        <dbReference type="EMBL" id="PNG99679.1"/>
    </source>
</evidence>
<dbReference type="InterPro" id="IPR002110">
    <property type="entry name" value="Ankyrin_rpt"/>
</dbReference>
<dbReference type="GO" id="GO:0085020">
    <property type="term" value="P:protein K6-linked ubiquitination"/>
    <property type="evidence" value="ECO:0007669"/>
    <property type="project" value="TreeGrafter"/>
</dbReference>
<dbReference type="SMART" id="SM00248">
    <property type="entry name" value="ANK"/>
    <property type="match status" value="3"/>
</dbReference>
<dbReference type="Pfam" id="PF12796">
    <property type="entry name" value="Ank_2"/>
    <property type="match status" value="1"/>
</dbReference>
<feature type="non-terminal residue" evidence="4">
    <location>
        <position position="136"/>
    </location>
</feature>
<protein>
    <submittedName>
        <fullName evidence="4">26S proteasome non-ATPase regulatory subunit 10</fullName>
    </submittedName>
</protein>
<dbReference type="EMBL" id="PGGS01002334">
    <property type="protein sequence ID" value="PNG99679.1"/>
    <property type="molecule type" value="Genomic_DNA"/>
</dbReference>
<feature type="non-terminal residue" evidence="4">
    <location>
        <position position="1"/>
    </location>
</feature>
<dbReference type="AlphaFoldDB" id="A0A2J7ZHG7"/>
<gene>
    <name evidence="4" type="ORF">TSOC_014546</name>
</gene>
<dbReference type="PRINTS" id="PR01415">
    <property type="entry name" value="ANKYRIN"/>
</dbReference>
<keyword evidence="1" id="KW-0677">Repeat</keyword>
<dbReference type="PANTHER" id="PTHR24171:SF8">
    <property type="entry name" value="BRCA1-ASSOCIATED RING DOMAIN PROTEIN 1"/>
    <property type="match status" value="1"/>
</dbReference>
<feature type="repeat" description="ANK" evidence="3">
    <location>
        <begin position="104"/>
        <end position="136"/>
    </location>
</feature>